<evidence type="ECO:0000313" key="2">
    <source>
        <dbReference type="Proteomes" id="UP001218188"/>
    </source>
</evidence>
<evidence type="ECO:0000313" key="1">
    <source>
        <dbReference type="EMBL" id="KAJ7045344.1"/>
    </source>
</evidence>
<proteinExistence type="predicted"/>
<sequence>MWLARKIPKTFALNPNLAGADIAGRLLLPPFAFAYPHNLLLMHAKANKNSDEDRRFMQSFNSSQYHARHREERNAKTRARMADLRAREHLLPLAEQEARKEARRESSRKYREKHSWRLAKEAREARAQARKERELAARKAQLYVFPIRMAMPDDFARLEGRRERIAKRAAEKQLMEVEARVEP</sequence>
<dbReference type="Proteomes" id="UP001218188">
    <property type="component" value="Unassembled WGS sequence"/>
</dbReference>
<organism evidence="1 2">
    <name type="scientific">Mycena alexandri</name>
    <dbReference type="NCBI Taxonomy" id="1745969"/>
    <lineage>
        <taxon>Eukaryota</taxon>
        <taxon>Fungi</taxon>
        <taxon>Dikarya</taxon>
        <taxon>Basidiomycota</taxon>
        <taxon>Agaricomycotina</taxon>
        <taxon>Agaricomycetes</taxon>
        <taxon>Agaricomycetidae</taxon>
        <taxon>Agaricales</taxon>
        <taxon>Marasmiineae</taxon>
        <taxon>Mycenaceae</taxon>
        <taxon>Mycena</taxon>
    </lineage>
</organism>
<gene>
    <name evidence="1" type="ORF">C8F04DRAFT_1173443</name>
</gene>
<reference evidence="1" key="1">
    <citation type="submission" date="2023-03" db="EMBL/GenBank/DDBJ databases">
        <title>Massive genome expansion in bonnet fungi (Mycena s.s.) driven by repeated elements and novel gene families across ecological guilds.</title>
        <authorList>
            <consortium name="Lawrence Berkeley National Laboratory"/>
            <person name="Harder C.B."/>
            <person name="Miyauchi S."/>
            <person name="Viragh M."/>
            <person name="Kuo A."/>
            <person name="Thoen E."/>
            <person name="Andreopoulos B."/>
            <person name="Lu D."/>
            <person name="Skrede I."/>
            <person name="Drula E."/>
            <person name="Henrissat B."/>
            <person name="Morin E."/>
            <person name="Kohler A."/>
            <person name="Barry K."/>
            <person name="LaButti K."/>
            <person name="Morin E."/>
            <person name="Salamov A."/>
            <person name="Lipzen A."/>
            <person name="Mereny Z."/>
            <person name="Hegedus B."/>
            <person name="Baldrian P."/>
            <person name="Stursova M."/>
            <person name="Weitz H."/>
            <person name="Taylor A."/>
            <person name="Grigoriev I.V."/>
            <person name="Nagy L.G."/>
            <person name="Martin F."/>
            <person name="Kauserud H."/>
        </authorList>
    </citation>
    <scope>NUCLEOTIDE SEQUENCE</scope>
    <source>
        <strain evidence="1">CBHHK200</strain>
    </source>
</reference>
<dbReference type="AlphaFoldDB" id="A0AAD6TFS1"/>
<dbReference type="EMBL" id="JARJCM010000004">
    <property type="protein sequence ID" value="KAJ7045344.1"/>
    <property type="molecule type" value="Genomic_DNA"/>
</dbReference>
<name>A0AAD6TFS1_9AGAR</name>
<comment type="caution">
    <text evidence="1">The sequence shown here is derived from an EMBL/GenBank/DDBJ whole genome shotgun (WGS) entry which is preliminary data.</text>
</comment>
<protein>
    <submittedName>
        <fullName evidence="1">Uncharacterized protein</fullName>
    </submittedName>
</protein>
<accession>A0AAD6TFS1</accession>
<keyword evidence="2" id="KW-1185">Reference proteome</keyword>